<name>A0A369AI65_9BURK</name>
<dbReference type="InterPro" id="IPR029058">
    <property type="entry name" value="AB_hydrolase_fold"/>
</dbReference>
<accession>A0A369AI65</accession>
<evidence type="ECO:0000313" key="1">
    <source>
        <dbReference type="EMBL" id="RCX09040.1"/>
    </source>
</evidence>
<dbReference type="OrthoDB" id="9146575at2"/>
<dbReference type="Gene3D" id="3.40.50.1820">
    <property type="entry name" value="alpha/beta hydrolase"/>
    <property type="match status" value="1"/>
</dbReference>
<comment type="caution">
    <text evidence="1">The sequence shown here is derived from an EMBL/GenBank/DDBJ whole genome shotgun (WGS) entry which is preliminary data.</text>
</comment>
<dbReference type="AlphaFoldDB" id="A0A369AI65"/>
<gene>
    <name evidence="1" type="ORF">DFR45_107120</name>
</gene>
<sequence length="233" mass="25017">MFKLPTRGGVVTTLFWEPAANAKATLLLFPGGGGGFGKVEEGRATSGNFLVRSAPLFVAKGFNVAIFGRPSDLRELDYTDRTSEAHMADVRKVLDFIKTRSDAPVWLVGTSRGTISATAAAIHLQGEVAGLVLTSSVVSYNKPGAVPKQDLAAIKVPVLVLHHEKDACPLCRPYEVPAILRGLKNASVKKLVMVQGGENPTGDPCEAFHWHGFIGMEQEAVDIITDWIARPVE</sequence>
<dbReference type="EMBL" id="QPJU01000007">
    <property type="protein sequence ID" value="RCX09040.1"/>
    <property type="molecule type" value="Genomic_DNA"/>
</dbReference>
<keyword evidence="2" id="KW-1185">Reference proteome</keyword>
<organism evidence="1 2">
    <name type="scientific">Extensimonas vulgaris</name>
    <dbReference type="NCBI Taxonomy" id="1031594"/>
    <lineage>
        <taxon>Bacteria</taxon>
        <taxon>Pseudomonadati</taxon>
        <taxon>Pseudomonadota</taxon>
        <taxon>Betaproteobacteria</taxon>
        <taxon>Burkholderiales</taxon>
        <taxon>Comamonadaceae</taxon>
        <taxon>Extensimonas</taxon>
    </lineage>
</organism>
<dbReference type="Proteomes" id="UP000252174">
    <property type="component" value="Unassembled WGS sequence"/>
</dbReference>
<evidence type="ECO:0008006" key="3">
    <source>
        <dbReference type="Google" id="ProtNLM"/>
    </source>
</evidence>
<reference evidence="1 2" key="1">
    <citation type="submission" date="2018-07" db="EMBL/GenBank/DDBJ databases">
        <title>Genomic Encyclopedia of Type Strains, Phase IV (KMG-IV): sequencing the most valuable type-strain genomes for metagenomic binning, comparative biology and taxonomic classification.</title>
        <authorList>
            <person name="Goeker M."/>
        </authorList>
    </citation>
    <scope>NUCLEOTIDE SEQUENCE [LARGE SCALE GENOMIC DNA]</scope>
    <source>
        <strain evidence="1 2">DSM 100911</strain>
    </source>
</reference>
<protein>
    <recommendedName>
        <fullName evidence="3">Alpha/beta hydrolase</fullName>
    </recommendedName>
</protein>
<dbReference type="SUPFAM" id="SSF53474">
    <property type="entry name" value="alpha/beta-Hydrolases"/>
    <property type="match status" value="1"/>
</dbReference>
<evidence type="ECO:0000313" key="2">
    <source>
        <dbReference type="Proteomes" id="UP000252174"/>
    </source>
</evidence>
<proteinExistence type="predicted"/>